<evidence type="ECO:0000313" key="1">
    <source>
        <dbReference type="EMBL" id="CAG2063977.1"/>
    </source>
</evidence>
<dbReference type="EMBL" id="CAJPIN010030513">
    <property type="protein sequence ID" value="CAG2063977.1"/>
    <property type="molecule type" value="Genomic_DNA"/>
</dbReference>
<proteinExistence type="predicted"/>
<organism evidence="1 2">
    <name type="scientific">Timema podura</name>
    <name type="common">Walking stick</name>
    <dbReference type="NCBI Taxonomy" id="61482"/>
    <lineage>
        <taxon>Eukaryota</taxon>
        <taxon>Metazoa</taxon>
        <taxon>Ecdysozoa</taxon>
        <taxon>Arthropoda</taxon>
        <taxon>Hexapoda</taxon>
        <taxon>Insecta</taxon>
        <taxon>Pterygota</taxon>
        <taxon>Neoptera</taxon>
        <taxon>Polyneoptera</taxon>
        <taxon>Phasmatodea</taxon>
        <taxon>Timematodea</taxon>
        <taxon>Timematoidea</taxon>
        <taxon>Timematidae</taxon>
        <taxon>Timema</taxon>
    </lineage>
</organism>
<keyword evidence="2" id="KW-1185">Reference proteome</keyword>
<name>A0ABN7P8C1_TIMPD</name>
<gene>
    <name evidence="1" type="ORF">TPAB3V08_LOCUS10924</name>
</gene>
<sequence length="101" mass="11343">MDEERRLNIAGGLASAVLFIPPQGYSISDADLQASINSFQNFKLRVPVQRRIINSNCGSDWQHRSYTSAQFSEAIDPSTVNIYRLHANYFFSSTSGKIKVK</sequence>
<comment type="caution">
    <text evidence="1">The sequence shown here is derived from an EMBL/GenBank/DDBJ whole genome shotgun (WGS) entry which is preliminary data.</text>
</comment>
<reference evidence="1" key="1">
    <citation type="submission" date="2021-03" db="EMBL/GenBank/DDBJ databases">
        <authorList>
            <person name="Tran Van P."/>
        </authorList>
    </citation>
    <scope>NUCLEOTIDE SEQUENCE</scope>
</reference>
<accession>A0ABN7P8C1</accession>
<protein>
    <submittedName>
        <fullName evidence="1">Uncharacterized protein</fullName>
    </submittedName>
</protein>
<evidence type="ECO:0000313" key="2">
    <source>
        <dbReference type="Proteomes" id="UP001153148"/>
    </source>
</evidence>
<dbReference type="Proteomes" id="UP001153148">
    <property type="component" value="Unassembled WGS sequence"/>
</dbReference>